<name>A0A146FXL1_ASPKA</name>
<protein>
    <submittedName>
        <fullName evidence="1">Uncharacterized protein</fullName>
    </submittedName>
</protein>
<accession>A0A146FXL1</accession>
<evidence type="ECO:0000313" key="2">
    <source>
        <dbReference type="Proteomes" id="UP000075230"/>
    </source>
</evidence>
<proteinExistence type="predicted"/>
<dbReference type="AlphaFoldDB" id="A0A146FXL1"/>
<dbReference type="EMBL" id="BCWF01000032">
    <property type="protein sequence ID" value="GAT30088.1"/>
    <property type="molecule type" value="Genomic_DNA"/>
</dbReference>
<comment type="caution">
    <text evidence="1">The sequence shown here is derived from an EMBL/GenBank/DDBJ whole genome shotgun (WGS) entry which is preliminary data.</text>
</comment>
<evidence type="ECO:0000313" key="1">
    <source>
        <dbReference type="EMBL" id="GAT30088.1"/>
    </source>
</evidence>
<organism evidence="1 2">
    <name type="scientific">Aspergillus kawachii</name>
    <name type="common">White koji mold</name>
    <name type="synonym">Aspergillus awamori var. kawachi</name>
    <dbReference type="NCBI Taxonomy" id="1069201"/>
    <lineage>
        <taxon>Eukaryota</taxon>
        <taxon>Fungi</taxon>
        <taxon>Dikarya</taxon>
        <taxon>Ascomycota</taxon>
        <taxon>Pezizomycotina</taxon>
        <taxon>Eurotiomycetes</taxon>
        <taxon>Eurotiomycetidae</taxon>
        <taxon>Eurotiales</taxon>
        <taxon>Aspergillaceae</taxon>
        <taxon>Aspergillus</taxon>
        <taxon>Aspergillus subgen. Circumdati</taxon>
    </lineage>
</organism>
<dbReference type="Proteomes" id="UP000075230">
    <property type="component" value="Unassembled WGS sequence"/>
</dbReference>
<reference evidence="2" key="2">
    <citation type="submission" date="2016-02" db="EMBL/GenBank/DDBJ databases">
        <title>Genome sequencing of Aspergillus luchuensis NBRC 4314.</title>
        <authorList>
            <person name="Yamada O."/>
        </authorList>
    </citation>
    <scope>NUCLEOTIDE SEQUENCE [LARGE SCALE GENOMIC DNA]</scope>
    <source>
        <strain evidence="2">RIB 2604</strain>
    </source>
</reference>
<reference evidence="1 2" key="1">
    <citation type="journal article" date="2016" name="DNA Res.">
        <title>Genome sequence of Aspergillus luchuensis NBRC 4314.</title>
        <authorList>
            <person name="Yamada O."/>
            <person name="Machida M."/>
            <person name="Hosoyama A."/>
            <person name="Goto M."/>
            <person name="Takahashi T."/>
            <person name="Futagami T."/>
            <person name="Yamagata Y."/>
            <person name="Takeuchi M."/>
            <person name="Kobayashi T."/>
            <person name="Koike H."/>
            <person name="Abe K."/>
            <person name="Asai K."/>
            <person name="Arita M."/>
            <person name="Fujita N."/>
            <person name="Fukuda K."/>
            <person name="Higa K."/>
            <person name="Horikawa H."/>
            <person name="Ishikawa T."/>
            <person name="Jinno K."/>
            <person name="Kato Y."/>
            <person name="Kirimura K."/>
            <person name="Mizutani O."/>
            <person name="Nakasone K."/>
            <person name="Sano M."/>
            <person name="Shiraishi Y."/>
            <person name="Tsukahara M."/>
            <person name="Gomi K."/>
        </authorList>
    </citation>
    <scope>NUCLEOTIDE SEQUENCE [LARGE SCALE GENOMIC DNA]</scope>
    <source>
        <strain evidence="1 2">RIB 2604</strain>
    </source>
</reference>
<gene>
    <name evidence="1" type="ORF">RIB2604_03300600</name>
</gene>
<sequence length="41" mass="4447">MGTEPALNRESELRIGQGRPAQNLAGVAASKRARIVTQRSR</sequence>